<dbReference type="Pfam" id="PF00293">
    <property type="entry name" value="NUDIX"/>
    <property type="match status" value="1"/>
</dbReference>
<protein>
    <submittedName>
        <fullName evidence="2">NTP pyrophosphohydrolase</fullName>
    </submittedName>
</protein>
<proteinExistence type="predicted"/>
<dbReference type="CDD" id="cd24161">
    <property type="entry name" value="NUDIX_ADPRase_Ndx2"/>
    <property type="match status" value="1"/>
</dbReference>
<dbReference type="AlphaFoldDB" id="M3EJF9"/>
<sequence length="191" mass="21637">MIRTLGSTIAYANAWMTVIEDRVLHLSGREDIYAYVDKPDFALIIPRTATGFWLIEEFRYPVRSRRWSFPQGSWPSGVSGDTADLARAELAEETGLSAERLHWLGRLDTAHGMTSQGTQVFVAEGLRRGEPSREETEADMIHQHVTDGEFIQMINEARLVDSSSLAAYLLYLRWREARRSAPEGPQNVSRP</sequence>
<dbReference type="InterPro" id="IPR015797">
    <property type="entry name" value="NUDIX_hydrolase-like_dom_sf"/>
</dbReference>
<evidence type="ECO:0000259" key="1">
    <source>
        <dbReference type="Pfam" id="PF00293"/>
    </source>
</evidence>
<gene>
    <name evidence="2" type="ORF">SBD_2067</name>
</gene>
<dbReference type="SUPFAM" id="SSF55811">
    <property type="entry name" value="Nudix"/>
    <property type="match status" value="1"/>
</dbReference>
<evidence type="ECO:0000313" key="2">
    <source>
        <dbReference type="EMBL" id="EMF56506.1"/>
    </source>
</evidence>
<dbReference type="GeneID" id="96268628"/>
<feature type="domain" description="Nudix hydrolase" evidence="1">
    <location>
        <begin position="43"/>
        <end position="119"/>
    </location>
</feature>
<accession>M3EJF9</accession>
<dbReference type="Gene3D" id="3.90.79.10">
    <property type="entry name" value="Nucleoside Triphosphate Pyrophosphohydrolase"/>
    <property type="match status" value="1"/>
</dbReference>
<dbReference type="RefSeq" id="WP_005477032.1">
    <property type="nucleotide sequence ID" value="NZ_KB405062.1"/>
</dbReference>
<keyword evidence="2" id="KW-0378">Hydrolase</keyword>
<evidence type="ECO:0000313" key="3">
    <source>
        <dbReference type="Proteomes" id="UP000030760"/>
    </source>
</evidence>
<dbReference type="GO" id="GO:0016787">
    <property type="term" value="F:hydrolase activity"/>
    <property type="evidence" value="ECO:0007669"/>
    <property type="project" value="UniProtKB-KW"/>
</dbReference>
<dbReference type="EMBL" id="KB405062">
    <property type="protein sequence ID" value="EMF56506.1"/>
    <property type="molecule type" value="Genomic_DNA"/>
</dbReference>
<organism evidence="2 3">
    <name type="scientific">Streptomyces bottropensis ATCC 25435</name>
    <dbReference type="NCBI Taxonomy" id="1054862"/>
    <lineage>
        <taxon>Bacteria</taxon>
        <taxon>Bacillati</taxon>
        <taxon>Actinomycetota</taxon>
        <taxon>Actinomycetes</taxon>
        <taxon>Kitasatosporales</taxon>
        <taxon>Streptomycetaceae</taxon>
        <taxon>Streptomyces</taxon>
    </lineage>
</organism>
<name>M3EJF9_9ACTN</name>
<dbReference type="Proteomes" id="UP000030760">
    <property type="component" value="Unassembled WGS sequence"/>
</dbReference>
<reference evidence="3" key="1">
    <citation type="journal article" date="2013" name="Genome Announc.">
        <title>Draft Genome Sequence of Streptomyces bottropensis ATCC 25435, a Bottromycin-Producing Actinomycete.</title>
        <authorList>
            <person name="Zhang H."/>
            <person name="Zhou W."/>
            <person name="Zhuang Y."/>
            <person name="Liang X."/>
            <person name="Liu T."/>
        </authorList>
    </citation>
    <scope>NUCLEOTIDE SEQUENCE [LARGE SCALE GENOMIC DNA]</scope>
    <source>
        <strain evidence="3">ATCC 25435</strain>
    </source>
</reference>
<dbReference type="InterPro" id="IPR000086">
    <property type="entry name" value="NUDIX_hydrolase_dom"/>
</dbReference>